<proteinExistence type="predicted"/>
<name>A0A0A9FH88_ARUDO</name>
<sequence length="33" mass="3789">MVSLGVRISVMQGKYLNSWNKKIYAQMLLATML</sequence>
<organism evidence="1">
    <name type="scientific">Arundo donax</name>
    <name type="common">Giant reed</name>
    <name type="synonym">Donax arundinaceus</name>
    <dbReference type="NCBI Taxonomy" id="35708"/>
    <lineage>
        <taxon>Eukaryota</taxon>
        <taxon>Viridiplantae</taxon>
        <taxon>Streptophyta</taxon>
        <taxon>Embryophyta</taxon>
        <taxon>Tracheophyta</taxon>
        <taxon>Spermatophyta</taxon>
        <taxon>Magnoliopsida</taxon>
        <taxon>Liliopsida</taxon>
        <taxon>Poales</taxon>
        <taxon>Poaceae</taxon>
        <taxon>PACMAD clade</taxon>
        <taxon>Arundinoideae</taxon>
        <taxon>Arundineae</taxon>
        <taxon>Arundo</taxon>
    </lineage>
</organism>
<accession>A0A0A9FH88</accession>
<dbReference type="AlphaFoldDB" id="A0A0A9FH88"/>
<evidence type="ECO:0000313" key="1">
    <source>
        <dbReference type="EMBL" id="JAE10584.1"/>
    </source>
</evidence>
<dbReference type="EMBL" id="GBRH01187312">
    <property type="protein sequence ID" value="JAE10584.1"/>
    <property type="molecule type" value="Transcribed_RNA"/>
</dbReference>
<protein>
    <submittedName>
        <fullName evidence="1">Uncharacterized protein</fullName>
    </submittedName>
</protein>
<reference evidence="1" key="1">
    <citation type="submission" date="2014-09" db="EMBL/GenBank/DDBJ databases">
        <authorList>
            <person name="Magalhaes I.L.F."/>
            <person name="Oliveira U."/>
            <person name="Santos F.R."/>
            <person name="Vidigal T.H.D.A."/>
            <person name="Brescovit A.D."/>
            <person name="Santos A.J."/>
        </authorList>
    </citation>
    <scope>NUCLEOTIDE SEQUENCE</scope>
    <source>
        <tissue evidence="1">Shoot tissue taken approximately 20 cm above the soil surface</tissue>
    </source>
</reference>
<reference evidence="1" key="2">
    <citation type="journal article" date="2015" name="Data Brief">
        <title>Shoot transcriptome of the giant reed, Arundo donax.</title>
        <authorList>
            <person name="Barrero R.A."/>
            <person name="Guerrero F.D."/>
            <person name="Moolhuijzen P."/>
            <person name="Goolsby J.A."/>
            <person name="Tidwell J."/>
            <person name="Bellgard S.E."/>
            <person name="Bellgard M.I."/>
        </authorList>
    </citation>
    <scope>NUCLEOTIDE SEQUENCE</scope>
    <source>
        <tissue evidence="1">Shoot tissue taken approximately 20 cm above the soil surface</tissue>
    </source>
</reference>